<dbReference type="PRINTS" id="PR00069">
    <property type="entry name" value="ALDKETRDTASE"/>
</dbReference>
<dbReference type="PANTHER" id="PTHR43827:SF3">
    <property type="entry name" value="NADP-DEPENDENT OXIDOREDUCTASE DOMAIN-CONTAINING PROTEIN"/>
    <property type="match status" value="1"/>
</dbReference>
<keyword evidence="2" id="KW-0521">NADP</keyword>
<dbReference type="InterPro" id="IPR023210">
    <property type="entry name" value="NADP_OxRdtase_dom"/>
</dbReference>
<keyword evidence="6" id="KW-1185">Reference proteome</keyword>
<feature type="domain" description="NADP-dependent oxidoreductase" evidence="4">
    <location>
        <begin position="20"/>
        <end position="265"/>
    </location>
</feature>
<dbReference type="InterPro" id="IPR018170">
    <property type="entry name" value="Aldo/ket_reductase_CS"/>
</dbReference>
<gene>
    <name evidence="5" type="ORF">GCM10022204_42820</name>
</gene>
<accession>A0ABP7EF30</accession>
<dbReference type="Pfam" id="PF00248">
    <property type="entry name" value="Aldo_ket_red"/>
    <property type="match status" value="1"/>
</dbReference>
<sequence length="279" mass="30123">MTTAFAPTLPLLHGATIPTLGLGTWPLRGADAAAAVRTAIEAGYRLVDTAENYRNEDGVGQGIRDAGIDRSEVFLTTKLNREWHSVDGVRRAYEASLQRLGVDYIDLLMIHWPNPDQGTFPDAVRGLAALLEEGSIRAIGVSNFKPTHLRRVIEETGVTPDVNQIQLSPYSTRDTSRAFDTEHGIITESWSPIGGSGDDLRSDPLLVGLGEKYVKSATQVVLRWHLQLGLVAIPKSADPGRIAENIAVFDFELTPDEVAAVSALDQGEAGVADSDTFGH</sequence>
<proteinExistence type="inferred from homology"/>
<evidence type="ECO:0000259" key="4">
    <source>
        <dbReference type="Pfam" id="PF00248"/>
    </source>
</evidence>
<evidence type="ECO:0000313" key="5">
    <source>
        <dbReference type="EMBL" id="GAA3718287.1"/>
    </source>
</evidence>
<dbReference type="PANTHER" id="PTHR43827">
    <property type="entry name" value="2,5-DIKETO-D-GLUCONIC ACID REDUCTASE"/>
    <property type="match status" value="1"/>
</dbReference>
<dbReference type="PROSITE" id="PS00798">
    <property type="entry name" value="ALDOKETO_REDUCTASE_1"/>
    <property type="match status" value="1"/>
</dbReference>
<comment type="similarity">
    <text evidence="1">Belongs to the aldo/keto reductase family.</text>
</comment>
<dbReference type="PROSITE" id="PS00062">
    <property type="entry name" value="ALDOKETO_REDUCTASE_2"/>
    <property type="match status" value="1"/>
</dbReference>
<protein>
    <submittedName>
        <fullName evidence="5">Aldo/keto reductase</fullName>
    </submittedName>
</protein>
<dbReference type="EMBL" id="BAAAYX010000026">
    <property type="protein sequence ID" value="GAA3718287.1"/>
    <property type="molecule type" value="Genomic_DNA"/>
</dbReference>
<reference evidence="6" key="1">
    <citation type="journal article" date="2019" name="Int. J. Syst. Evol. Microbiol.">
        <title>The Global Catalogue of Microorganisms (GCM) 10K type strain sequencing project: providing services to taxonomists for standard genome sequencing and annotation.</title>
        <authorList>
            <consortium name="The Broad Institute Genomics Platform"/>
            <consortium name="The Broad Institute Genome Sequencing Center for Infectious Disease"/>
            <person name="Wu L."/>
            <person name="Ma J."/>
        </authorList>
    </citation>
    <scope>NUCLEOTIDE SEQUENCE [LARGE SCALE GENOMIC DNA]</scope>
    <source>
        <strain evidence="6">JCM 16548</strain>
    </source>
</reference>
<dbReference type="Proteomes" id="UP001500051">
    <property type="component" value="Unassembled WGS sequence"/>
</dbReference>
<dbReference type="PROSITE" id="PS00063">
    <property type="entry name" value="ALDOKETO_REDUCTASE_3"/>
    <property type="match status" value="1"/>
</dbReference>
<dbReference type="SUPFAM" id="SSF51430">
    <property type="entry name" value="NAD(P)-linked oxidoreductase"/>
    <property type="match status" value="1"/>
</dbReference>
<dbReference type="InterPro" id="IPR020471">
    <property type="entry name" value="AKR"/>
</dbReference>
<evidence type="ECO:0000256" key="3">
    <source>
        <dbReference type="ARBA" id="ARBA00023002"/>
    </source>
</evidence>
<dbReference type="RefSeq" id="WP_344814504.1">
    <property type="nucleotide sequence ID" value="NZ_BAAAYX010000026.1"/>
</dbReference>
<evidence type="ECO:0000256" key="1">
    <source>
        <dbReference type="ARBA" id="ARBA00007905"/>
    </source>
</evidence>
<dbReference type="PIRSF" id="PIRSF000097">
    <property type="entry name" value="AKR"/>
    <property type="match status" value="1"/>
</dbReference>
<name>A0ABP7EF30_9ACTN</name>
<dbReference type="InterPro" id="IPR036812">
    <property type="entry name" value="NAD(P)_OxRdtase_dom_sf"/>
</dbReference>
<dbReference type="Gene3D" id="3.20.20.100">
    <property type="entry name" value="NADP-dependent oxidoreductase domain"/>
    <property type="match status" value="1"/>
</dbReference>
<keyword evidence="3" id="KW-0560">Oxidoreductase</keyword>
<evidence type="ECO:0000313" key="6">
    <source>
        <dbReference type="Proteomes" id="UP001500051"/>
    </source>
</evidence>
<comment type="caution">
    <text evidence="5">The sequence shown here is derived from an EMBL/GenBank/DDBJ whole genome shotgun (WGS) entry which is preliminary data.</text>
</comment>
<organism evidence="5 6">
    <name type="scientific">Microlunatus aurantiacus</name>
    <dbReference type="NCBI Taxonomy" id="446786"/>
    <lineage>
        <taxon>Bacteria</taxon>
        <taxon>Bacillati</taxon>
        <taxon>Actinomycetota</taxon>
        <taxon>Actinomycetes</taxon>
        <taxon>Propionibacteriales</taxon>
        <taxon>Propionibacteriaceae</taxon>
        <taxon>Microlunatus</taxon>
    </lineage>
</organism>
<evidence type="ECO:0000256" key="2">
    <source>
        <dbReference type="ARBA" id="ARBA00022857"/>
    </source>
</evidence>